<evidence type="ECO:0000313" key="3">
    <source>
        <dbReference type="Proteomes" id="UP001610335"/>
    </source>
</evidence>
<comment type="caution">
    <text evidence="2">The sequence shown here is derived from an EMBL/GenBank/DDBJ whole genome shotgun (WGS) entry which is preliminary data.</text>
</comment>
<organism evidence="2 3">
    <name type="scientific">Aspergillus cavernicola</name>
    <dbReference type="NCBI Taxonomy" id="176166"/>
    <lineage>
        <taxon>Eukaryota</taxon>
        <taxon>Fungi</taxon>
        <taxon>Dikarya</taxon>
        <taxon>Ascomycota</taxon>
        <taxon>Pezizomycotina</taxon>
        <taxon>Eurotiomycetes</taxon>
        <taxon>Eurotiomycetidae</taxon>
        <taxon>Eurotiales</taxon>
        <taxon>Aspergillaceae</taxon>
        <taxon>Aspergillus</taxon>
        <taxon>Aspergillus subgen. Nidulantes</taxon>
    </lineage>
</organism>
<accession>A0ABR4I6X0</accession>
<protein>
    <submittedName>
        <fullName evidence="2">Uncharacterized protein</fullName>
    </submittedName>
</protein>
<sequence>AIDDFGFFDGWMGWDLLRASHRSFGFSISLILFCSAQDLGCLCYLGMVKAGMHASIQLVSGLID</sequence>
<feature type="transmembrane region" description="Helical" evidence="1">
    <location>
        <begin position="24"/>
        <end position="45"/>
    </location>
</feature>
<gene>
    <name evidence="2" type="ORF">BDW59DRAFT_148802</name>
</gene>
<proteinExistence type="predicted"/>
<reference evidence="2 3" key="1">
    <citation type="submission" date="2024-07" db="EMBL/GenBank/DDBJ databases">
        <title>Section-level genome sequencing and comparative genomics of Aspergillus sections Usti and Cavernicolus.</title>
        <authorList>
            <consortium name="Lawrence Berkeley National Laboratory"/>
            <person name="Nybo J.L."/>
            <person name="Vesth T.C."/>
            <person name="Theobald S."/>
            <person name="Frisvad J.C."/>
            <person name="Larsen T.O."/>
            <person name="Kjaerboelling I."/>
            <person name="Rothschild-Mancinelli K."/>
            <person name="Lyhne E.K."/>
            <person name="Kogle M.E."/>
            <person name="Barry K."/>
            <person name="Clum A."/>
            <person name="Na H."/>
            <person name="Ledsgaard L."/>
            <person name="Lin J."/>
            <person name="Lipzen A."/>
            <person name="Kuo A."/>
            <person name="Riley R."/>
            <person name="Mondo S."/>
            <person name="LaButti K."/>
            <person name="Haridas S."/>
            <person name="Pangalinan J."/>
            <person name="Salamov A.A."/>
            <person name="Simmons B.A."/>
            <person name="Magnuson J.K."/>
            <person name="Chen J."/>
            <person name="Drula E."/>
            <person name="Henrissat B."/>
            <person name="Wiebenga A."/>
            <person name="Lubbers R.J."/>
            <person name="Gomes A.C."/>
            <person name="Makela M.R."/>
            <person name="Stajich J."/>
            <person name="Grigoriev I.V."/>
            <person name="Mortensen U.H."/>
            <person name="De vries R.P."/>
            <person name="Baker S.E."/>
            <person name="Andersen M.R."/>
        </authorList>
    </citation>
    <scope>NUCLEOTIDE SEQUENCE [LARGE SCALE GENOMIC DNA]</scope>
    <source>
        <strain evidence="2 3">CBS 600.67</strain>
    </source>
</reference>
<keyword evidence="1" id="KW-0812">Transmembrane</keyword>
<name>A0ABR4I6X0_9EURO</name>
<feature type="non-terminal residue" evidence="2">
    <location>
        <position position="1"/>
    </location>
</feature>
<dbReference type="EMBL" id="JBFXLS010000053">
    <property type="protein sequence ID" value="KAL2823376.1"/>
    <property type="molecule type" value="Genomic_DNA"/>
</dbReference>
<evidence type="ECO:0000256" key="1">
    <source>
        <dbReference type="SAM" id="Phobius"/>
    </source>
</evidence>
<keyword evidence="1" id="KW-0472">Membrane</keyword>
<dbReference type="Proteomes" id="UP001610335">
    <property type="component" value="Unassembled WGS sequence"/>
</dbReference>
<evidence type="ECO:0000313" key="2">
    <source>
        <dbReference type="EMBL" id="KAL2823376.1"/>
    </source>
</evidence>
<keyword evidence="3" id="KW-1185">Reference proteome</keyword>
<keyword evidence="1" id="KW-1133">Transmembrane helix</keyword>